<dbReference type="OrthoDB" id="15433at2759"/>
<dbReference type="EMBL" id="MU001982">
    <property type="protein sequence ID" value="KAF2792166.1"/>
    <property type="molecule type" value="Genomic_DNA"/>
</dbReference>
<evidence type="ECO:0000256" key="1">
    <source>
        <dbReference type="ARBA" id="ARBA00022679"/>
    </source>
</evidence>
<name>A0A6A6X718_9PLEO</name>
<feature type="domain" description="4'-phosphopantetheinyl transferase" evidence="2">
    <location>
        <begin position="11"/>
        <end position="109"/>
    </location>
</feature>
<reference evidence="3" key="1">
    <citation type="journal article" date="2020" name="Stud. Mycol.">
        <title>101 Dothideomycetes genomes: a test case for predicting lifestyles and emergence of pathogens.</title>
        <authorList>
            <person name="Haridas S."/>
            <person name="Albert R."/>
            <person name="Binder M."/>
            <person name="Bloem J."/>
            <person name="Labutti K."/>
            <person name="Salamov A."/>
            <person name="Andreopoulos B."/>
            <person name="Baker S."/>
            <person name="Barry K."/>
            <person name="Bills G."/>
            <person name="Bluhm B."/>
            <person name="Cannon C."/>
            <person name="Castanera R."/>
            <person name="Culley D."/>
            <person name="Daum C."/>
            <person name="Ezra D."/>
            <person name="Gonzalez J."/>
            <person name="Henrissat B."/>
            <person name="Kuo A."/>
            <person name="Liang C."/>
            <person name="Lipzen A."/>
            <person name="Lutzoni F."/>
            <person name="Magnuson J."/>
            <person name="Mondo S."/>
            <person name="Nolan M."/>
            <person name="Ohm R."/>
            <person name="Pangilinan J."/>
            <person name="Park H.-J."/>
            <person name="Ramirez L."/>
            <person name="Alfaro M."/>
            <person name="Sun H."/>
            <person name="Tritt A."/>
            <person name="Yoshinaga Y."/>
            <person name="Zwiers L.-H."/>
            <person name="Turgeon B."/>
            <person name="Goodwin S."/>
            <person name="Spatafora J."/>
            <person name="Crous P."/>
            <person name="Grigoriev I."/>
        </authorList>
    </citation>
    <scope>NUCLEOTIDE SEQUENCE</scope>
    <source>
        <strain evidence="3">CBS 109.77</strain>
    </source>
</reference>
<organism evidence="3 4">
    <name type="scientific">Melanomma pulvis-pyrius CBS 109.77</name>
    <dbReference type="NCBI Taxonomy" id="1314802"/>
    <lineage>
        <taxon>Eukaryota</taxon>
        <taxon>Fungi</taxon>
        <taxon>Dikarya</taxon>
        <taxon>Ascomycota</taxon>
        <taxon>Pezizomycotina</taxon>
        <taxon>Dothideomycetes</taxon>
        <taxon>Pleosporomycetidae</taxon>
        <taxon>Pleosporales</taxon>
        <taxon>Melanommataceae</taxon>
        <taxon>Melanomma</taxon>
    </lineage>
</organism>
<dbReference type="InterPro" id="IPR037143">
    <property type="entry name" value="4-PPantetheinyl_Trfase_dom_sf"/>
</dbReference>
<dbReference type="AlphaFoldDB" id="A0A6A6X718"/>
<protein>
    <recommendedName>
        <fullName evidence="2">4'-phosphopantetheinyl transferase domain-containing protein</fullName>
    </recommendedName>
</protein>
<accession>A0A6A6X718</accession>
<proteinExistence type="predicted"/>
<gene>
    <name evidence="3" type="ORF">K505DRAFT_418622</name>
</gene>
<dbReference type="GO" id="GO:0000287">
    <property type="term" value="F:magnesium ion binding"/>
    <property type="evidence" value="ECO:0007669"/>
    <property type="project" value="InterPro"/>
</dbReference>
<evidence type="ECO:0000259" key="2">
    <source>
        <dbReference type="Pfam" id="PF01648"/>
    </source>
</evidence>
<evidence type="ECO:0000313" key="4">
    <source>
        <dbReference type="Proteomes" id="UP000799757"/>
    </source>
</evidence>
<sequence>MPPRAFPFPLRVGTDLCHIPRIRAILQKKTGKAENKTKPLSRFLSKLLTWPERQYFWDRFKDHESAYKNIDNVSQYLAGRWAAKEACRKACPHLNSSSGLHNIMILPIHVLEGTAPEASVRPQGLVLREPIPPYPVGSSSSQQAGTERARFDINTVQGQLCEVSISHDWNLATAVAIVPSY</sequence>
<dbReference type="Proteomes" id="UP000799757">
    <property type="component" value="Unassembled WGS sequence"/>
</dbReference>
<dbReference type="Pfam" id="PF01648">
    <property type="entry name" value="ACPS"/>
    <property type="match status" value="1"/>
</dbReference>
<keyword evidence="4" id="KW-1185">Reference proteome</keyword>
<evidence type="ECO:0000313" key="3">
    <source>
        <dbReference type="EMBL" id="KAF2792166.1"/>
    </source>
</evidence>
<dbReference type="SUPFAM" id="SSF56214">
    <property type="entry name" value="4'-phosphopantetheinyl transferase"/>
    <property type="match status" value="1"/>
</dbReference>
<dbReference type="Gene3D" id="3.90.470.20">
    <property type="entry name" value="4'-phosphopantetheinyl transferase domain"/>
    <property type="match status" value="1"/>
</dbReference>
<dbReference type="GO" id="GO:0008897">
    <property type="term" value="F:holo-[acyl-carrier-protein] synthase activity"/>
    <property type="evidence" value="ECO:0007669"/>
    <property type="project" value="InterPro"/>
</dbReference>
<dbReference type="InterPro" id="IPR008278">
    <property type="entry name" value="4-PPantetheinyl_Trfase_dom"/>
</dbReference>
<keyword evidence="1" id="KW-0808">Transferase</keyword>